<reference evidence="1" key="2">
    <citation type="journal article" name="Front. Microbiol.">
        <title>Degradative Capacity of Two Strains of Rhodonia placenta: From Phenotype to Genotype.</title>
        <authorList>
            <person name="Kolle M."/>
            <person name="Horta M.A.C."/>
            <person name="Nowrousian M."/>
            <person name="Ohm R.A."/>
            <person name="Benz J.P."/>
            <person name="Pilgard A."/>
        </authorList>
    </citation>
    <scope>NUCLEOTIDE SEQUENCE</scope>
    <source>
        <strain evidence="1">FPRL280</strain>
    </source>
</reference>
<evidence type="ECO:0000313" key="1">
    <source>
        <dbReference type="EMBL" id="KAF9805204.1"/>
    </source>
</evidence>
<organism evidence="1 2">
    <name type="scientific">Rhodonia placenta</name>
    <dbReference type="NCBI Taxonomy" id="104341"/>
    <lineage>
        <taxon>Eukaryota</taxon>
        <taxon>Fungi</taxon>
        <taxon>Dikarya</taxon>
        <taxon>Basidiomycota</taxon>
        <taxon>Agaricomycotina</taxon>
        <taxon>Agaricomycetes</taxon>
        <taxon>Polyporales</taxon>
        <taxon>Adustoporiaceae</taxon>
        <taxon>Rhodonia</taxon>
    </lineage>
</organism>
<dbReference type="Proteomes" id="UP000639403">
    <property type="component" value="Unassembled WGS sequence"/>
</dbReference>
<sequence length="43" mass="4980">MQNGSRERHVRVTRILDAASPLIRSRYFDAAVQTRMYLRISSG</sequence>
<dbReference type="AlphaFoldDB" id="A0A8H7NUU1"/>
<comment type="caution">
    <text evidence="1">The sequence shown here is derived from an EMBL/GenBank/DDBJ whole genome shotgun (WGS) entry which is preliminary data.</text>
</comment>
<accession>A0A8H7NUU1</accession>
<evidence type="ECO:0000313" key="2">
    <source>
        <dbReference type="Proteomes" id="UP000639403"/>
    </source>
</evidence>
<gene>
    <name evidence="1" type="ORF">IEO21_09155</name>
</gene>
<reference evidence="1" key="1">
    <citation type="submission" date="2020-11" db="EMBL/GenBank/DDBJ databases">
        <authorList>
            <person name="Koelle M."/>
            <person name="Horta M.A.C."/>
            <person name="Nowrousian M."/>
            <person name="Ohm R.A."/>
            <person name="Benz P."/>
            <person name="Pilgard A."/>
        </authorList>
    </citation>
    <scope>NUCLEOTIDE SEQUENCE</scope>
    <source>
        <strain evidence="1">FPRL280</strain>
    </source>
</reference>
<proteinExistence type="predicted"/>
<protein>
    <submittedName>
        <fullName evidence="1">Uncharacterized protein</fullName>
    </submittedName>
</protein>
<name>A0A8H7NUU1_9APHY</name>
<dbReference type="EMBL" id="JADOXO010000400">
    <property type="protein sequence ID" value="KAF9805204.1"/>
    <property type="molecule type" value="Genomic_DNA"/>
</dbReference>